<dbReference type="Pfam" id="PF14329">
    <property type="entry name" value="DUF4386"/>
    <property type="match status" value="1"/>
</dbReference>
<reference evidence="2 3" key="2">
    <citation type="submission" date="2024-08" db="EMBL/GenBank/DDBJ databases">
        <title>Phylogenomic analyses of a clade within the roseobacter group suggest taxonomic reassignments of species of the genera Aestuariivita, Citreicella, Loktanella, Nautella, Pelagibaca, Ruegeria, Thalassobius, Thiobacimonas and Tropicibacter, and the proposal o.</title>
        <authorList>
            <person name="Jeon C.O."/>
        </authorList>
    </citation>
    <scope>NUCLEOTIDE SEQUENCE [LARGE SCALE GENOMIC DNA]</scope>
    <source>
        <strain evidence="2 3">SS1-5</strain>
        <plasmid evidence="2 3">pSS1-5</plasmid>
    </source>
</reference>
<reference evidence="3" key="1">
    <citation type="submission" date="2024-04" db="EMBL/GenBank/DDBJ databases">
        <title>Phylogenomic analyses of a clade within the roseobacter group suggest taxonomic reassignments of species of the genera Aestuariivita, Citreicella, Loktanella, Nautella, Pelagibaca, Ruegeria, Thalassobius, Thiobacimonas and Tropicibacter, and the proposal o.</title>
        <authorList>
            <person name="Jeon C.O."/>
        </authorList>
    </citation>
    <scope>NUCLEOTIDE SEQUENCE [LARGE SCALE GENOMIC DNA]</scope>
    <source>
        <strain evidence="3">SS1-5</strain>
        <plasmid evidence="3">pSS1-5</plasmid>
    </source>
</reference>
<evidence type="ECO:0000313" key="2">
    <source>
        <dbReference type="EMBL" id="WZU65574.1"/>
    </source>
</evidence>
<dbReference type="EMBL" id="CP151764">
    <property type="protein sequence ID" value="WZU65574.1"/>
    <property type="molecule type" value="Genomic_DNA"/>
</dbReference>
<protein>
    <submittedName>
        <fullName evidence="2">DUF4386 domain-containing protein</fullName>
    </submittedName>
</protein>
<keyword evidence="3" id="KW-1185">Reference proteome</keyword>
<organism evidence="2 3">
    <name type="scientific">Yoonia rhodophyticola</name>
    <dbReference type="NCBI Taxonomy" id="3137370"/>
    <lineage>
        <taxon>Bacteria</taxon>
        <taxon>Pseudomonadati</taxon>
        <taxon>Pseudomonadota</taxon>
        <taxon>Alphaproteobacteria</taxon>
        <taxon>Rhodobacterales</taxon>
        <taxon>Paracoccaceae</taxon>
        <taxon>Yoonia</taxon>
    </lineage>
</organism>
<dbReference type="Proteomes" id="UP001470809">
    <property type="component" value="Plasmid pSS1-5"/>
</dbReference>
<feature type="transmembrane region" description="Helical" evidence="1">
    <location>
        <begin position="160"/>
        <end position="182"/>
    </location>
</feature>
<dbReference type="KEGG" id="yrh:AABB31_00130"/>
<keyword evidence="1" id="KW-1133">Transmembrane helix</keyword>
<evidence type="ECO:0000313" key="3">
    <source>
        <dbReference type="Proteomes" id="UP001470809"/>
    </source>
</evidence>
<evidence type="ECO:0000256" key="1">
    <source>
        <dbReference type="SAM" id="Phobius"/>
    </source>
</evidence>
<keyword evidence="1" id="KW-0812">Transmembrane</keyword>
<proteinExistence type="predicted"/>
<feature type="transmembrane region" description="Helical" evidence="1">
    <location>
        <begin position="188"/>
        <end position="210"/>
    </location>
</feature>
<geneLocation type="plasmid" evidence="2 3">
    <name>pSS1-5</name>
</geneLocation>
<name>A0AAN0M657_9RHOB</name>
<dbReference type="InterPro" id="IPR025495">
    <property type="entry name" value="DUF4386"/>
</dbReference>
<dbReference type="RefSeq" id="WP_342074919.1">
    <property type="nucleotide sequence ID" value="NZ_CP151764.2"/>
</dbReference>
<keyword evidence="2" id="KW-0614">Plasmid</keyword>
<feature type="transmembrane region" description="Helical" evidence="1">
    <location>
        <begin position="12"/>
        <end position="32"/>
    </location>
</feature>
<feature type="transmembrane region" description="Helical" evidence="1">
    <location>
        <begin position="93"/>
        <end position="115"/>
    </location>
</feature>
<feature type="transmembrane region" description="Helical" evidence="1">
    <location>
        <begin position="60"/>
        <end position="81"/>
    </location>
</feature>
<accession>A0AAN0M657</accession>
<keyword evidence="1" id="KW-0472">Membrane</keyword>
<feature type="transmembrane region" description="Helical" evidence="1">
    <location>
        <begin position="135"/>
        <end position="153"/>
    </location>
</feature>
<gene>
    <name evidence="2" type="ORF">AABB31_00130</name>
</gene>
<dbReference type="AlphaFoldDB" id="A0AAN0M657"/>
<sequence length="220" mass="23500">MNTLSISTQQVRFAGVCYLVIILCGVGSEVALRGPLIDFGSAEQTMQAINAEHMRFRLSIMADVVMALADAALAVLLFLMFRSVSAGLALGALVFRLLQSGLIAAGLLNLQAALLFDDAEHALSFIALHAYGYDLGLIFFAVNCFLTAVLIVQSGFVPRFFGVGIGLSGVVYLTGSVLRFVAADLHGFIAPAYVLPLIAETAFCLWLLVLPRQSRRAATV</sequence>